<sequence length="122" mass="13536">MQILVVIVVVAAIAFIAWWFFGKHDQGQSQAQVKGNSQEARITVNGGYSPETVVLKQGVPAKLVFNRLDKSNCLKEVVFKDFGISEELPIKQDKVIEIDTSKAGEYTYACGMDMFHGKVVIK</sequence>
<reference evidence="2 3" key="1">
    <citation type="journal article" date="2015" name="Genome Announc.">
        <title>Expanding the biotechnology potential of lactobacilli through comparative genomics of 213 strains and associated genera.</title>
        <authorList>
            <person name="Sun Z."/>
            <person name="Harris H.M."/>
            <person name="McCann A."/>
            <person name="Guo C."/>
            <person name="Argimon S."/>
            <person name="Zhang W."/>
            <person name="Yang X."/>
            <person name="Jeffery I.B."/>
            <person name="Cooney J.C."/>
            <person name="Kagawa T.F."/>
            <person name="Liu W."/>
            <person name="Song Y."/>
            <person name="Salvetti E."/>
            <person name="Wrobel A."/>
            <person name="Rasinkangas P."/>
            <person name="Parkhill J."/>
            <person name="Rea M.C."/>
            <person name="O'Sullivan O."/>
            <person name="Ritari J."/>
            <person name="Douillard F.P."/>
            <person name="Paul Ross R."/>
            <person name="Yang R."/>
            <person name="Briner A.E."/>
            <person name="Felis G.E."/>
            <person name="de Vos W.M."/>
            <person name="Barrangou R."/>
            <person name="Klaenhammer T.R."/>
            <person name="Caufield P.W."/>
            <person name="Cui Y."/>
            <person name="Zhang H."/>
            <person name="O'Toole P.W."/>
        </authorList>
    </citation>
    <scope>NUCLEOTIDE SEQUENCE [LARGE SCALE GENOMIC DNA]</scope>
    <source>
        <strain evidence="2 3">DSM 20509</strain>
    </source>
</reference>
<keyword evidence="3" id="KW-1185">Reference proteome</keyword>
<dbReference type="InterPro" id="IPR028096">
    <property type="entry name" value="EfeO_Cupredoxin"/>
</dbReference>
<comment type="caution">
    <text evidence="2">The sequence shown here is derived from an EMBL/GenBank/DDBJ whole genome shotgun (WGS) entry which is preliminary data.</text>
</comment>
<dbReference type="PATRIC" id="fig|1423718.3.peg.1980"/>
<evidence type="ECO:0000313" key="2">
    <source>
        <dbReference type="EMBL" id="KRM64452.1"/>
    </source>
</evidence>
<organism evidence="2 3">
    <name type="scientific">Ligilactobacillus agilis DSM 20509</name>
    <dbReference type="NCBI Taxonomy" id="1423718"/>
    <lineage>
        <taxon>Bacteria</taxon>
        <taxon>Bacillati</taxon>
        <taxon>Bacillota</taxon>
        <taxon>Bacilli</taxon>
        <taxon>Lactobacillales</taxon>
        <taxon>Lactobacillaceae</taxon>
        <taxon>Ligilactobacillus</taxon>
    </lineage>
</organism>
<dbReference type="EMBL" id="AYYP01000032">
    <property type="protein sequence ID" value="KRM64452.1"/>
    <property type="molecule type" value="Genomic_DNA"/>
</dbReference>
<dbReference type="OrthoDB" id="9800141at2"/>
<dbReference type="Pfam" id="PF13473">
    <property type="entry name" value="Cupredoxin_1"/>
    <property type="match status" value="1"/>
</dbReference>
<evidence type="ECO:0000259" key="1">
    <source>
        <dbReference type="Pfam" id="PF13473"/>
    </source>
</evidence>
<dbReference type="InterPro" id="IPR008972">
    <property type="entry name" value="Cupredoxin"/>
</dbReference>
<name>A0A0R2AFN4_9LACO</name>
<dbReference type="AlphaFoldDB" id="A0A0R2AFN4"/>
<evidence type="ECO:0000313" key="3">
    <source>
        <dbReference type="Proteomes" id="UP000051008"/>
    </source>
</evidence>
<dbReference type="RefSeq" id="WP_050610661.1">
    <property type="nucleotide sequence ID" value="NZ_AYYP01000032.1"/>
</dbReference>
<dbReference type="GeneID" id="75138217"/>
<protein>
    <recommendedName>
        <fullName evidence="1">EfeO-type cupredoxin-like domain-containing protein</fullName>
    </recommendedName>
</protein>
<gene>
    <name evidence="2" type="ORF">FC14_GL001910</name>
</gene>
<accession>A0A0R2AFN4</accession>
<dbReference type="SUPFAM" id="SSF49503">
    <property type="entry name" value="Cupredoxins"/>
    <property type="match status" value="1"/>
</dbReference>
<proteinExistence type="predicted"/>
<dbReference type="Proteomes" id="UP000051008">
    <property type="component" value="Unassembled WGS sequence"/>
</dbReference>
<dbReference type="Gene3D" id="2.60.40.420">
    <property type="entry name" value="Cupredoxins - blue copper proteins"/>
    <property type="match status" value="1"/>
</dbReference>
<feature type="domain" description="EfeO-type cupredoxin-like" evidence="1">
    <location>
        <begin position="13"/>
        <end position="121"/>
    </location>
</feature>